<reference evidence="2" key="1">
    <citation type="submission" date="2021-01" db="EMBL/GenBank/DDBJ databases">
        <title>Adiantum capillus-veneris genome.</title>
        <authorList>
            <person name="Fang Y."/>
            <person name="Liao Q."/>
        </authorList>
    </citation>
    <scope>NUCLEOTIDE SEQUENCE</scope>
    <source>
        <strain evidence="2">H3</strain>
        <tissue evidence="2">Leaf</tissue>
    </source>
</reference>
<dbReference type="OrthoDB" id="10370184at2759"/>
<gene>
    <name evidence="2" type="ORF">GOP47_0006403</name>
</gene>
<proteinExistence type="predicted"/>
<evidence type="ECO:0000313" key="2">
    <source>
        <dbReference type="EMBL" id="KAI5078732.1"/>
    </source>
</evidence>
<evidence type="ECO:0000313" key="3">
    <source>
        <dbReference type="Proteomes" id="UP000886520"/>
    </source>
</evidence>
<dbReference type="AlphaFoldDB" id="A0A9D4V4B7"/>
<feature type="region of interest" description="Disordered" evidence="1">
    <location>
        <begin position="113"/>
        <end position="139"/>
    </location>
</feature>
<evidence type="ECO:0000256" key="1">
    <source>
        <dbReference type="SAM" id="MobiDB-lite"/>
    </source>
</evidence>
<accession>A0A9D4V4B7</accession>
<keyword evidence="3" id="KW-1185">Reference proteome</keyword>
<name>A0A9D4V4B7_ADICA</name>
<feature type="compositionally biased region" description="Basic and acidic residues" evidence="1">
    <location>
        <begin position="119"/>
        <end position="139"/>
    </location>
</feature>
<organism evidence="2 3">
    <name type="scientific">Adiantum capillus-veneris</name>
    <name type="common">Maidenhair fern</name>
    <dbReference type="NCBI Taxonomy" id="13818"/>
    <lineage>
        <taxon>Eukaryota</taxon>
        <taxon>Viridiplantae</taxon>
        <taxon>Streptophyta</taxon>
        <taxon>Embryophyta</taxon>
        <taxon>Tracheophyta</taxon>
        <taxon>Polypodiopsida</taxon>
        <taxon>Polypodiidae</taxon>
        <taxon>Polypodiales</taxon>
        <taxon>Pteridineae</taxon>
        <taxon>Pteridaceae</taxon>
        <taxon>Vittarioideae</taxon>
        <taxon>Adiantum</taxon>
    </lineage>
</organism>
<sequence>MEKLPTIYILHRIERVTKMAQALRSPSFTCLGKLYFHTAAACWSPRKRPGTRNPLPEEEIKKRVETIVLRTRKKHKPKDDIDWHFREVGNYHVKDEEIQKLYKEYLRLYHPEQAGDEVPASKKEENGETRKGSDHDNKR</sequence>
<protein>
    <submittedName>
        <fullName evidence="2">Uncharacterized protein</fullName>
    </submittedName>
</protein>
<comment type="caution">
    <text evidence="2">The sequence shown here is derived from an EMBL/GenBank/DDBJ whole genome shotgun (WGS) entry which is preliminary data.</text>
</comment>
<dbReference type="EMBL" id="JABFUD020000006">
    <property type="protein sequence ID" value="KAI5078732.1"/>
    <property type="molecule type" value="Genomic_DNA"/>
</dbReference>
<dbReference type="Proteomes" id="UP000886520">
    <property type="component" value="Chromosome 6"/>
</dbReference>